<keyword evidence="2" id="KW-1185">Reference proteome</keyword>
<reference evidence="1" key="1">
    <citation type="journal article" date="2020" name="Stud. Mycol.">
        <title>101 Dothideomycetes genomes: a test case for predicting lifestyles and emergence of pathogens.</title>
        <authorList>
            <person name="Haridas S."/>
            <person name="Albert R."/>
            <person name="Binder M."/>
            <person name="Bloem J."/>
            <person name="Labutti K."/>
            <person name="Salamov A."/>
            <person name="Andreopoulos B."/>
            <person name="Baker S."/>
            <person name="Barry K."/>
            <person name="Bills G."/>
            <person name="Bluhm B."/>
            <person name="Cannon C."/>
            <person name="Castanera R."/>
            <person name="Culley D."/>
            <person name="Daum C."/>
            <person name="Ezra D."/>
            <person name="Gonzalez J."/>
            <person name="Henrissat B."/>
            <person name="Kuo A."/>
            <person name="Liang C."/>
            <person name="Lipzen A."/>
            <person name="Lutzoni F."/>
            <person name="Magnuson J."/>
            <person name="Mondo S."/>
            <person name="Nolan M."/>
            <person name="Ohm R."/>
            <person name="Pangilinan J."/>
            <person name="Park H.-J."/>
            <person name="Ramirez L."/>
            <person name="Alfaro M."/>
            <person name="Sun H."/>
            <person name="Tritt A."/>
            <person name="Yoshinaga Y."/>
            <person name="Zwiers L.-H."/>
            <person name="Turgeon B."/>
            <person name="Goodwin S."/>
            <person name="Spatafora J."/>
            <person name="Crous P."/>
            <person name="Grigoriev I."/>
        </authorList>
    </citation>
    <scope>NUCLEOTIDE SEQUENCE</scope>
    <source>
        <strain evidence="1">CBS 175.79</strain>
    </source>
</reference>
<protein>
    <submittedName>
        <fullName evidence="1">Uncharacterized protein</fullName>
    </submittedName>
</protein>
<dbReference type="OrthoDB" id="4177236at2759"/>
<proteinExistence type="predicted"/>
<evidence type="ECO:0000313" key="2">
    <source>
        <dbReference type="Proteomes" id="UP000799778"/>
    </source>
</evidence>
<dbReference type="Proteomes" id="UP000799778">
    <property type="component" value="Unassembled WGS sequence"/>
</dbReference>
<sequence>MISEKIGNLLGEQLRKLRSVPPEDPNHFGRINGRAYTRMLSRYGGTEPDLTHNGPFNYEELVKHFIMAGRVRCAVDHYCWGNYDPEEDILQQRATSVLIDMADAKDRVPVLSRTSPGYFLVKLIRDETGRPIDVEEVVLTNWACMAWVPSWYEHSQGCFHSMDHAIKLRHRRLEPSWGNPHLFTSVYRHARISMGEVNPGIYSYPLSSHLPTSLSILS</sequence>
<organism evidence="1 2">
    <name type="scientific">Aaosphaeria arxii CBS 175.79</name>
    <dbReference type="NCBI Taxonomy" id="1450172"/>
    <lineage>
        <taxon>Eukaryota</taxon>
        <taxon>Fungi</taxon>
        <taxon>Dikarya</taxon>
        <taxon>Ascomycota</taxon>
        <taxon>Pezizomycotina</taxon>
        <taxon>Dothideomycetes</taxon>
        <taxon>Pleosporomycetidae</taxon>
        <taxon>Pleosporales</taxon>
        <taxon>Pleosporales incertae sedis</taxon>
        <taxon>Aaosphaeria</taxon>
    </lineage>
</organism>
<dbReference type="GeneID" id="54284026"/>
<accession>A0A6A5Y7A5</accession>
<dbReference type="RefSeq" id="XP_033389784.1">
    <property type="nucleotide sequence ID" value="XM_033526629.1"/>
</dbReference>
<name>A0A6A5Y7A5_9PLEO</name>
<dbReference type="EMBL" id="ML978066">
    <property type="protein sequence ID" value="KAF2021445.1"/>
    <property type="molecule type" value="Genomic_DNA"/>
</dbReference>
<gene>
    <name evidence="1" type="ORF">BU24DRAFT_417097</name>
</gene>
<evidence type="ECO:0000313" key="1">
    <source>
        <dbReference type="EMBL" id="KAF2021445.1"/>
    </source>
</evidence>
<dbReference type="AlphaFoldDB" id="A0A6A5Y7A5"/>